<organism evidence="2 3">
    <name type="scientific">Didymella rabiei</name>
    <name type="common">Chickpea ascochyta blight fungus</name>
    <name type="synonym">Mycosphaerella rabiei</name>
    <dbReference type="NCBI Taxonomy" id="5454"/>
    <lineage>
        <taxon>Eukaryota</taxon>
        <taxon>Fungi</taxon>
        <taxon>Dikarya</taxon>
        <taxon>Ascomycota</taxon>
        <taxon>Pezizomycotina</taxon>
        <taxon>Dothideomycetes</taxon>
        <taxon>Pleosporomycetidae</taxon>
        <taxon>Pleosporales</taxon>
        <taxon>Pleosporineae</taxon>
        <taxon>Didymellaceae</taxon>
        <taxon>Ascochyta</taxon>
    </lineage>
</organism>
<name>A0A162WS71_DIDRA</name>
<protein>
    <submittedName>
        <fullName evidence="2">Uncharacterized protein</fullName>
    </submittedName>
</protein>
<dbReference type="Proteomes" id="UP000076837">
    <property type="component" value="Unassembled WGS sequence"/>
</dbReference>
<feature type="region of interest" description="Disordered" evidence="1">
    <location>
        <begin position="257"/>
        <end position="279"/>
    </location>
</feature>
<feature type="compositionally biased region" description="Basic and acidic residues" evidence="1">
    <location>
        <begin position="464"/>
        <end position="478"/>
    </location>
</feature>
<feature type="compositionally biased region" description="Low complexity" evidence="1">
    <location>
        <begin position="386"/>
        <end position="400"/>
    </location>
</feature>
<feature type="compositionally biased region" description="Polar residues" evidence="1">
    <location>
        <begin position="1"/>
        <end position="14"/>
    </location>
</feature>
<feature type="region of interest" description="Disordered" evidence="1">
    <location>
        <begin position="422"/>
        <end position="532"/>
    </location>
</feature>
<reference evidence="2 3" key="1">
    <citation type="journal article" date="2016" name="Sci. Rep.">
        <title>Draft genome sequencing and secretome analysis of fungal phytopathogen Ascochyta rabiei provides insight into the necrotrophic effector repertoire.</title>
        <authorList>
            <person name="Verma S."/>
            <person name="Gazara R.K."/>
            <person name="Nizam S."/>
            <person name="Parween S."/>
            <person name="Chattopadhyay D."/>
            <person name="Verma P.K."/>
        </authorList>
    </citation>
    <scope>NUCLEOTIDE SEQUENCE [LARGE SCALE GENOMIC DNA]</scope>
    <source>
        <strain evidence="2 3">ArDII</strain>
    </source>
</reference>
<feature type="compositionally biased region" description="Low complexity" evidence="1">
    <location>
        <begin position="36"/>
        <end position="48"/>
    </location>
</feature>
<feature type="compositionally biased region" description="Polar residues" evidence="1">
    <location>
        <begin position="508"/>
        <end position="532"/>
    </location>
</feature>
<gene>
    <name evidence="2" type="ORF">ST47_g9676</name>
</gene>
<feature type="compositionally biased region" description="Polar residues" evidence="1">
    <location>
        <begin position="479"/>
        <end position="492"/>
    </location>
</feature>
<proteinExistence type="predicted"/>
<accession>A0A162WS71</accession>
<dbReference type="AlphaFoldDB" id="A0A162WS71"/>
<dbReference type="EMBL" id="JYNV01000298">
    <property type="protein sequence ID" value="KZM19183.1"/>
    <property type="molecule type" value="Genomic_DNA"/>
</dbReference>
<evidence type="ECO:0000313" key="2">
    <source>
        <dbReference type="EMBL" id="KZM19183.1"/>
    </source>
</evidence>
<comment type="caution">
    <text evidence="2">The sequence shown here is derived from an EMBL/GenBank/DDBJ whole genome shotgun (WGS) entry which is preliminary data.</text>
</comment>
<feature type="region of interest" description="Disordered" evidence="1">
    <location>
        <begin position="1"/>
        <end position="66"/>
    </location>
</feature>
<feature type="compositionally biased region" description="Polar residues" evidence="1">
    <location>
        <begin position="359"/>
        <end position="383"/>
    </location>
</feature>
<feature type="compositionally biased region" description="Low complexity" evidence="1">
    <location>
        <begin position="945"/>
        <end position="968"/>
    </location>
</feature>
<feature type="compositionally biased region" description="Polar residues" evidence="1">
    <location>
        <begin position="50"/>
        <end position="64"/>
    </location>
</feature>
<keyword evidence="3" id="KW-1185">Reference proteome</keyword>
<evidence type="ECO:0000256" key="1">
    <source>
        <dbReference type="SAM" id="MobiDB-lite"/>
    </source>
</evidence>
<evidence type="ECO:0000313" key="3">
    <source>
        <dbReference type="Proteomes" id="UP000076837"/>
    </source>
</evidence>
<feature type="compositionally biased region" description="Polar residues" evidence="1">
    <location>
        <begin position="441"/>
        <end position="459"/>
    </location>
</feature>
<feature type="region of interest" description="Disordered" evidence="1">
    <location>
        <begin position="358"/>
        <end position="400"/>
    </location>
</feature>
<sequence>MTASNNAPSTTSPEHGNYSIPAVSGSPSLQVPVADAASPSSTTTSAGSRNPVSDNPSLQVSSYSGAEVAPFPDPTTVLESQIQASSILTVVQPSLDTKTYLNGSSASLKPSSLSPTSHYSPALPSNSTYAPSRAPYHYKNSTAAIPIITRGSCTGCALAALNPSTAVYQSDLFGNWTSLVVTETILTEFITYLDGSTIDTVVTELKTVNQTKTVDDITDTWANFNIYLPTPGLLLTLEVGPTYVLYTDLYGGPDAQTKATAPNNATHSRLNPTQSTCQPHVSSLRNWAPTRIEDWAFFIQTFNGTAPKPATMDSPLPVPTKLVNFLAQDPALQDQFQGADIATCTLAGISEILLGDPTRTFNPPATTSAPAEISVQPTATETKTLPAASSSRPPVFSSVPGMNTYLSTTYASTSKHITKQGCLRCDTNPGDLPKNPKPTEQDPSTNKINGDPVPTQSPDPESDDTPKPNDKPKTDDSPKTNGKPQDQPQNTAKPDVKTTPSVPDIINSIVSDNPSLTRIPQEQPTGSGQTVTIGNSEVALNPQPSKQSQGEPNQQTVAPTVVVIGTQTVTVGQTTTINGIPVVVPTAGGGSTIIVGDKTIGINPRITQLPLPVVTVGHNTITANSQGQFVIGTQTLQLGGPELTINGNTLTLGPNGKIAIWNSVTQTLATMVGPSGAPTVSFGGQSITAKVIGGTTVFVLNDKTLAPGGAVTVDGTTFSLPSGFHGSSVVINGQTQRLNAGLPALTINNSPITATVADGTTAFVLAPGETLTPGGVLIISGTTYSLPTSGAGSTIVINGATSRLNPSHLPVLPLSGEAATATVAHGTTAFVFGPGVTLTPGGVVTVSGTTLSLPVSASGSVIVINGVMSTLGPGPGIESPTSAPPIRVDGKTITATTRDGTTEYVLNSATTLRPDGQIIIDGTTYSLVPGGTALVINGKTSIISSTPASNSASTTSSASSASSSSTTSERGAGDFIASGIGESSKALGSWTYGGGADKWVESLVMGVAGWLLWMM</sequence>
<feature type="region of interest" description="Disordered" evidence="1">
    <location>
        <begin position="945"/>
        <end position="970"/>
    </location>
</feature>